<comment type="caution">
    <text evidence="1">The sequence shown here is derived from an EMBL/GenBank/DDBJ whole genome shotgun (WGS) entry which is preliminary data.</text>
</comment>
<proteinExistence type="predicted"/>
<organism evidence="1">
    <name type="scientific">mine drainage metagenome</name>
    <dbReference type="NCBI Taxonomy" id="410659"/>
    <lineage>
        <taxon>unclassified sequences</taxon>
        <taxon>metagenomes</taxon>
        <taxon>ecological metagenomes</taxon>
    </lineage>
</organism>
<keyword evidence="1" id="KW-0436">Ligase</keyword>
<feature type="non-terminal residue" evidence="1">
    <location>
        <position position="1"/>
    </location>
</feature>
<protein>
    <submittedName>
        <fullName evidence="1">Threonyl tRNA synthetase</fullName>
    </submittedName>
</protein>
<reference evidence="1" key="1">
    <citation type="submission" date="2013-08" db="EMBL/GenBank/DDBJ databases">
        <authorList>
            <person name="Mendez C."/>
            <person name="Richter M."/>
            <person name="Ferrer M."/>
            <person name="Sanchez J."/>
        </authorList>
    </citation>
    <scope>NUCLEOTIDE SEQUENCE</scope>
</reference>
<evidence type="ECO:0000313" key="1">
    <source>
        <dbReference type="EMBL" id="EQD53718.1"/>
    </source>
</evidence>
<gene>
    <name evidence="1" type="ORF">B1A_12277</name>
</gene>
<dbReference type="EMBL" id="AUZX01008896">
    <property type="protein sequence ID" value="EQD53718.1"/>
    <property type="molecule type" value="Genomic_DNA"/>
</dbReference>
<dbReference type="SUPFAM" id="SSF55186">
    <property type="entry name" value="ThrRS/AlaRS common domain"/>
    <property type="match status" value="1"/>
</dbReference>
<keyword evidence="1" id="KW-0030">Aminoacyl-tRNA synthetase</keyword>
<dbReference type="GO" id="GO:0000166">
    <property type="term" value="F:nucleotide binding"/>
    <property type="evidence" value="ECO:0007669"/>
    <property type="project" value="InterPro"/>
</dbReference>
<accession>T1AAA2</accession>
<name>T1AAA2_9ZZZZ</name>
<dbReference type="Gene3D" id="3.30.54.20">
    <property type="match status" value="1"/>
</dbReference>
<dbReference type="AlphaFoldDB" id="T1AAA2"/>
<reference evidence="1" key="2">
    <citation type="journal article" date="2014" name="ISME J.">
        <title>Microbial stratification in low pH oxic and suboxic macroscopic growths along an acid mine drainage.</title>
        <authorList>
            <person name="Mendez-Garcia C."/>
            <person name="Mesa V."/>
            <person name="Sprenger R.R."/>
            <person name="Richter M."/>
            <person name="Diez M.S."/>
            <person name="Solano J."/>
            <person name="Bargiela R."/>
            <person name="Golyshina O.V."/>
            <person name="Manteca A."/>
            <person name="Ramos J.L."/>
            <person name="Gallego J.R."/>
            <person name="Llorente I."/>
            <person name="Martins Dos Santos V.A."/>
            <person name="Jensen O.N."/>
            <person name="Pelaez A.I."/>
            <person name="Sanchez J."/>
            <person name="Ferrer M."/>
        </authorList>
    </citation>
    <scope>NUCLEOTIDE SEQUENCE</scope>
</reference>
<dbReference type="Gene3D" id="3.30.980.10">
    <property type="entry name" value="Threonyl-trna Synthetase, Chain A, domain 2"/>
    <property type="match status" value="1"/>
</dbReference>
<dbReference type="InterPro" id="IPR018163">
    <property type="entry name" value="Thr/Ala-tRNA-synth_IIc_edit"/>
</dbReference>
<sequence length="89" mass="10070">EDFPRIEAEMEKIVAENRPFTRYELPRDAAVSKLEKEGNPYKLDNAQRALAADPQAVISFYTTGEPQQNWEDLCRGPHLARNGPQSALV</sequence>
<dbReference type="GO" id="GO:0004812">
    <property type="term" value="F:aminoacyl-tRNA ligase activity"/>
    <property type="evidence" value="ECO:0007669"/>
    <property type="project" value="UniProtKB-KW"/>
</dbReference>